<dbReference type="Pfam" id="PF00144">
    <property type="entry name" value="Beta-lactamase"/>
    <property type="match status" value="1"/>
</dbReference>
<dbReference type="Proteomes" id="UP000548476">
    <property type="component" value="Unassembled WGS sequence"/>
</dbReference>
<dbReference type="InterPro" id="IPR001466">
    <property type="entry name" value="Beta-lactam-related"/>
</dbReference>
<evidence type="ECO:0000313" key="4">
    <source>
        <dbReference type="Proteomes" id="UP000548476"/>
    </source>
</evidence>
<dbReference type="InterPro" id="IPR012338">
    <property type="entry name" value="Beta-lactam/transpept-like"/>
</dbReference>
<keyword evidence="1" id="KW-0732">Signal</keyword>
<dbReference type="AlphaFoldDB" id="A0A841G155"/>
<keyword evidence="4" id="KW-1185">Reference proteome</keyword>
<dbReference type="InterPro" id="IPR050491">
    <property type="entry name" value="AmpC-like"/>
</dbReference>
<organism evidence="3 4">
    <name type="scientific">Phytomonospora endophytica</name>
    <dbReference type="NCBI Taxonomy" id="714109"/>
    <lineage>
        <taxon>Bacteria</taxon>
        <taxon>Bacillati</taxon>
        <taxon>Actinomycetota</taxon>
        <taxon>Actinomycetes</taxon>
        <taxon>Micromonosporales</taxon>
        <taxon>Micromonosporaceae</taxon>
        <taxon>Phytomonospora</taxon>
    </lineage>
</organism>
<dbReference type="PANTHER" id="PTHR46825">
    <property type="entry name" value="D-ALANYL-D-ALANINE-CARBOXYPEPTIDASE/ENDOPEPTIDASE AMPH"/>
    <property type="match status" value="1"/>
</dbReference>
<dbReference type="EC" id="3.4.16.4" evidence="3"/>
<protein>
    <submittedName>
        <fullName evidence="3">D-alanyl-D-alanine carboxypeptidase</fullName>
        <ecNumber evidence="3">3.4.16.4</ecNumber>
    </submittedName>
</protein>
<dbReference type="EMBL" id="JACHGT010000016">
    <property type="protein sequence ID" value="MBB6038409.1"/>
    <property type="molecule type" value="Genomic_DNA"/>
</dbReference>
<reference evidence="3 4" key="1">
    <citation type="submission" date="2020-08" db="EMBL/GenBank/DDBJ databases">
        <title>Genomic Encyclopedia of Type Strains, Phase IV (KMG-IV): sequencing the most valuable type-strain genomes for metagenomic binning, comparative biology and taxonomic classification.</title>
        <authorList>
            <person name="Goeker M."/>
        </authorList>
    </citation>
    <scope>NUCLEOTIDE SEQUENCE [LARGE SCALE GENOMIC DNA]</scope>
    <source>
        <strain evidence="3 4">YIM 65646</strain>
    </source>
</reference>
<dbReference type="GO" id="GO:0009002">
    <property type="term" value="F:serine-type D-Ala-D-Ala carboxypeptidase activity"/>
    <property type="evidence" value="ECO:0007669"/>
    <property type="project" value="UniProtKB-EC"/>
</dbReference>
<comment type="caution">
    <text evidence="3">The sequence shown here is derived from an EMBL/GenBank/DDBJ whole genome shotgun (WGS) entry which is preliminary data.</text>
</comment>
<feature type="domain" description="Beta-lactamase-related" evidence="2">
    <location>
        <begin position="48"/>
        <end position="369"/>
    </location>
</feature>
<dbReference type="RefSeq" id="WP_184791204.1">
    <property type="nucleotide sequence ID" value="NZ_BONT01000010.1"/>
</dbReference>
<dbReference type="Gene3D" id="3.40.710.10">
    <property type="entry name" value="DD-peptidase/beta-lactamase superfamily"/>
    <property type="match status" value="1"/>
</dbReference>
<accession>A0A841G155</accession>
<proteinExistence type="predicted"/>
<sequence>MTKILLTTLTAMAALAGTVAAPPPAGASAGYTRAEFRADLDHLNELGVIGVQGRVVLADGTVWTATSGVADVRTERPVPANGHFRIASNTKTFVATVVLQLVAEGRLGLDDTVERHLPGVVAGNGNDGSAITVRDLLQHTSGLYDYSVDVPGSGIEEGDDGFRRHRFDHYEPAELVAMAVAHPPHFPPGTDFRYSNTGYVLAGMIIERTTGRSWAEEVDRRIVEPLRLRHTTVPGDDPFMPAPYARAYQQWDLGTPPTDTSFYNPTRSDAAGAMVSTTADLGRFFRALFAGELLPPGQLEEMKTTVEADGGIAAGYGLGVYENRLTCGGTYWDHGGNTIGVISRGGVTEDGTKSVSLVFTGAHGDSMEDIAAMREYSERIIDRVFCG</sequence>
<gene>
    <name evidence="3" type="ORF">HNR73_006292</name>
</gene>
<evidence type="ECO:0000313" key="3">
    <source>
        <dbReference type="EMBL" id="MBB6038409.1"/>
    </source>
</evidence>
<evidence type="ECO:0000259" key="2">
    <source>
        <dbReference type="Pfam" id="PF00144"/>
    </source>
</evidence>
<keyword evidence="3" id="KW-0121">Carboxypeptidase</keyword>
<name>A0A841G155_9ACTN</name>
<feature type="chain" id="PRO_5032909411" evidence="1">
    <location>
        <begin position="28"/>
        <end position="387"/>
    </location>
</feature>
<keyword evidence="3" id="KW-0378">Hydrolase</keyword>
<evidence type="ECO:0000256" key="1">
    <source>
        <dbReference type="SAM" id="SignalP"/>
    </source>
</evidence>
<dbReference type="PANTHER" id="PTHR46825:SF7">
    <property type="entry name" value="D-ALANYL-D-ALANINE CARBOXYPEPTIDASE"/>
    <property type="match status" value="1"/>
</dbReference>
<keyword evidence="3" id="KW-0645">Protease</keyword>
<feature type="signal peptide" evidence="1">
    <location>
        <begin position="1"/>
        <end position="27"/>
    </location>
</feature>
<dbReference type="SUPFAM" id="SSF56601">
    <property type="entry name" value="beta-lactamase/transpeptidase-like"/>
    <property type="match status" value="1"/>
</dbReference>